<dbReference type="InterPro" id="IPR002293">
    <property type="entry name" value="AA/rel_permease1"/>
</dbReference>
<keyword evidence="8 9" id="KW-0472">Membrane</keyword>
<dbReference type="RefSeq" id="WP_238330224.1">
    <property type="nucleotide sequence ID" value="NZ_JBHMAX010000015.1"/>
</dbReference>
<feature type="transmembrane region" description="Helical" evidence="9">
    <location>
        <begin position="454"/>
        <end position="474"/>
    </location>
</feature>
<feature type="transmembrane region" description="Helical" evidence="9">
    <location>
        <begin position="21"/>
        <end position="40"/>
    </location>
</feature>
<feature type="transmembrane region" description="Helical" evidence="9">
    <location>
        <begin position="168"/>
        <end position="193"/>
    </location>
</feature>
<comment type="subcellular location">
    <subcellularLocation>
        <location evidence="1">Cell membrane</location>
        <topology evidence="1">Multi-pass membrane protein</topology>
    </subcellularLocation>
</comment>
<sequence length="480" mass="50208">MSTDTRPADRTGRTDGTRLGVVALTGVVVGSMVGAGIFSIPQNMAAGPAAPGALLVGWAVTGVGMLALALTFQFLGRRAADTHGGLYGYARDGFGPMPATLVAWGYWISAWLGDLAYLVLIFSTLGLFWEVFGDGTTWVSTLGGTVVLWGYAALLLRGVRDASAVNVVVTVAKLVPILVFLVVGVMAFDPAVFTVDLWGRQEDLGPVFDQVRAMMLVTVWAFLGIEGATVFARRARRDGDVGRATVMGFALVLTLLVAVNLLAAGILTRPELADLQDPSLAGVLEAVVGRWGAVLISVGLLVSVGGAFLAWQLLCAEILASTARAGGLPRMLGEEPRPGVPRRAILLTTAVLQVALVWAHFRGAAYYDVILMSGSMMLVPYLVSSLYALRLAARGGGGGGTAVVFTGVSTVYALWLLYAGGLSYLLMSSVFYAVGLVAHAWTRREQGRPVLRGWEVALAAGIVVAAGWAAVGLLTGGLQV</sequence>
<accession>A0ABV5V265</accession>
<evidence type="ECO:0000256" key="3">
    <source>
        <dbReference type="ARBA" id="ARBA00022448"/>
    </source>
</evidence>
<feature type="transmembrane region" description="Helical" evidence="9">
    <location>
        <begin position="288"/>
        <end position="319"/>
    </location>
</feature>
<dbReference type="PANTHER" id="PTHR42770">
    <property type="entry name" value="AMINO ACID TRANSPORTER-RELATED"/>
    <property type="match status" value="1"/>
</dbReference>
<comment type="caution">
    <text evidence="10">The sequence shown here is derived from an EMBL/GenBank/DDBJ whole genome shotgun (WGS) entry which is preliminary data.</text>
</comment>
<reference evidence="10 11" key="1">
    <citation type="submission" date="2024-09" db="EMBL/GenBank/DDBJ databases">
        <authorList>
            <person name="Sun Q."/>
            <person name="Mori K."/>
        </authorList>
    </citation>
    <scope>NUCLEOTIDE SEQUENCE [LARGE SCALE GENOMIC DNA]</scope>
    <source>
        <strain evidence="10 11">JCM 12763</strain>
    </source>
</reference>
<evidence type="ECO:0000256" key="8">
    <source>
        <dbReference type="ARBA" id="ARBA00023136"/>
    </source>
</evidence>
<dbReference type="InterPro" id="IPR050367">
    <property type="entry name" value="APC_superfamily"/>
</dbReference>
<dbReference type="Gene3D" id="1.20.1740.10">
    <property type="entry name" value="Amino acid/polyamine transporter I"/>
    <property type="match status" value="1"/>
</dbReference>
<keyword evidence="3" id="KW-0813">Transport</keyword>
<feature type="transmembrane region" description="Helical" evidence="9">
    <location>
        <begin position="213"/>
        <end position="232"/>
    </location>
</feature>
<evidence type="ECO:0000256" key="4">
    <source>
        <dbReference type="ARBA" id="ARBA00022475"/>
    </source>
</evidence>
<evidence type="ECO:0000256" key="2">
    <source>
        <dbReference type="ARBA" id="ARBA00008220"/>
    </source>
</evidence>
<dbReference type="Pfam" id="PF13520">
    <property type="entry name" value="AA_permease_2"/>
    <property type="match status" value="1"/>
</dbReference>
<dbReference type="PANTHER" id="PTHR42770:SF4">
    <property type="entry name" value="ARGININE_ORNITHINE ANTIPORTER-RELATED"/>
    <property type="match status" value="1"/>
</dbReference>
<name>A0ABV5V265_9MICO</name>
<keyword evidence="7 9" id="KW-1133">Transmembrane helix</keyword>
<feature type="transmembrane region" description="Helical" evidence="9">
    <location>
        <begin position="244"/>
        <end position="268"/>
    </location>
</feature>
<feature type="transmembrane region" description="Helical" evidence="9">
    <location>
        <begin position="365"/>
        <end position="389"/>
    </location>
</feature>
<evidence type="ECO:0000256" key="1">
    <source>
        <dbReference type="ARBA" id="ARBA00004651"/>
    </source>
</evidence>
<feature type="transmembrane region" description="Helical" evidence="9">
    <location>
        <begin position="52"/>
        <end position="75"/>
    </location>
</feature>
<evidence type="ECO:0000313" key="11">
    <source>
        <dbReference type="Proteomes" id="UP001589613"/>
    </source>
</evidence>
<comment type="similarity">
    <text evidence="2">Belongs to the amino acid-polyamine-organocation (APC) superfamily. Basic amino acid/polyamine antiporter (APA) (TC 2.A.3.2) family.</text>
</comment>
<protein>
    <submittedName>
        <fullName evidence="10">Basic amino acid/polyamine antiporter</fullName>
    </submittedName>
</protein>
<evidence type="ECO:0000256" key="9">
    <source>
        <dbReference type="SAM" id="Phobius"/>
    </source>
</evidence>
<dbReference type="PIRSF" id="PIRSF006060">
    <property type="entry name" value="AA_transporter"/>
    <property type="match status" value="1"/>
</dbReference>
<proteinExistence type="inferred from homology"/>
<keyword evidence="5 9" id="KW-0812">Transmembrane</keyword>
<evidence type="ECO:0000313" key="10">
    <source>
        <dbReference type="EMBL" id="MFB9731881.1"/>
    </source>
</evidence>
<dbReference type="Proteomes" id="UP001589613">
    <property type="component" value="Unassembled WGS sequence"/>
</dbReference>
<feature type="transmembrane region" description="Helical" evidence="9">
    <location>
        <begin position="104"/>
        <end position="129"/>
    </location>
</feature>
<evidence type="ECO:0000256" key="5">
    <source>
        <dbReference type="ARBA" id="ARBA00022692"/>
    </source>
</evidence>
<gene>
    <name evidence="10" type="ORF">ACFFN0_07485</name>
</gene>
<keyword evidence="6" id="KW-0029">Amino-acid transport</keyword>
<dbReference type="EMBL" id="JBHMAX010000015">
    <property type="protein sequence ID" value="MFB9731881.1"/>
    <property type="molecule type" value="Genomic_DNA"/>
</dbReference>
<feature type="transmembrane region" description="Helical" evidence="9">
    <location>
        <begin position="340"/>
        <end position="359"/>
    </location>
</feature>
<organism evidence="10 11">
    <name type="scientific">Ornithinimicrobium kibberense</name>
    <dbReference type="NCBI Taxonomy" id="282060"/>
    <lineage>
        <taxon>Bacteria</taxon>
        <taxon>Bacillati</taxon>
        <taxon>Actinomycetota</taxon>
        <taxon>Actinomycetes</taxon>
        <taxon>Micrococcales</taxon>
        <taxon>Ornithinimicrobiaceae</taxon>
        <taxon>Ornithinimicrobium</taxon>
    </lineage>
</organism>
<dbReference type="NCBIfam" id="TIGR00905">
    <property type="entry name" value="2A0302"/>
    <property type="match status" value="1"/>
</dbReference>
<feature type="transmembrane region" description="Helical" evidence="9">
    <location>
        <begin position="424"/>
        <end position="442"/>
    </location>
</feature>
<feature type="transmembrane region" description="Helical" evidence="9">
    <location>
        <begin position="135"/>
        <end position="156"/>
    </location>
</feature>
<keyword evidence="4" id="KW-1003">Cell membrane</keyword>
<feature type="transmembrane region" description="Helical" evidence="9">
    <location>
        <begin position="401"/>
        <end position="418"/>
    </location>
</feature>
<evidence type="ECO:0000256" key="6">
    <source>
        <dbReference type="ARBA" id="ARBA00022970"/>
    </source>
</evidence>
<evidence type="ECO:0000256" key="7">
    <source>
        <dbReference type="ARBA" id="ARBA00022989"/>
    </source>
</evidence>
<keyword evidence="11" id="KW-1185">Reference proteome</keyword>
<dbReference type="InterPro" id="IPR004754">
    <property type="entry name" value="Amino_acid_antiprt"/>
</dbReference>